<accession>A0AAP0M2Y6</accession>
<name>A0AAP0M2Y6_9ROSI</name>
<dbReference type="Proteomes" id="UP001428341">
    <property type="component" value="Unassembled WGS sequence"/>
</dbReference>
<evidence type="ECO:0000313" key="1">
    <source>
        <dbReference type="EMBL" id="KAK9192634.1"/>
    </source>
</evidence>
<reference evidence="1 2" key="1">
    <citation type="submission" date="2024-05" db="EMBL/GenBank/DDBJ databases">
        <title>Haplotype-resolved chromosome-level genome assembly of Huyou (Citrus changshanensis).</title>
        <authorList>
            <person name="Miao C."/>
            <person name="Chen W."/>
            <person name="Wu Y."/>
            <person name="Wang L."/>
            <person name="Zhao S."/>
            <person name="Grierson D."/>
            <person name="Xu C."/>
            <person name="Chen K."/>
        </authorList>
    </citation>
    <scope>NUCLEOTIDE SEQUENCE [LARGE SCALE GENOMIC DNA]</scope>
    <source>
        <strain evidence="1">01-14</strain>
        <tissue evidence="1">Leaf</tissue>
    </source>
</reference>
<gene>
    <name evidence="1" type="ORF">WN944_003327</name>
</gene>
<evidence type="ECO:0000313" key="2">
    <source>
        <dbReference type="Proteomes" id="UP001428341"/>
    </source>
</evidence>
<sequence length="184" mass="19560">MTIIAMENSQISYAIPPGIENLASLNAFSMYNNQLTGTIPPISAGAGAVPCKPCMRHACADIVKIRAGAGAVENQSLVIINKLQNMNKGIENSNYNYLVLSCHKQKNITSITASSGSSSLSRSSSCALVHLWPAVNFSSQLKHNPCVPRCGISSYVSRLKGTEGEARFEAAGGRLTIGGRSNFR</sequence>
<protein>
    <submittedName>
        <fullName evidence="1">Uncharacterized protein</fullName>
    </submittedName>
</protein>
<dbReference type="Gene3D" id="3.80.10.10">
    <property type="entry name" value="Ribonuclease Inhibitor"/>
    <property type="match status" value="1"/>
</dbReference>
<dbReference type="AlphaFoldDB" id="A0AAP0M2Y6"/>
<comment type="caution">
    <text evidence="1">The sequence shown here is derived from an EMBL/GenBank/DDBJ whole genome shotgun (WGS) entry which is preliminary data.</text>
</comment>
<dbReference type="InterPro" id="IPR032675">
    <property type="entry name" value="LRR_dom_sf"/>
</dbReference>
<organism evidence="1 2">
    <name type="scientific">Citrus x changshan-huyou</name>
    <dbReference type="NCBI Taxonomy" id="2935761"/>
    <lineage>
        <taxon>Eukaryota</taxon>
        <taxon>Viridiplantae</taxon>
        <taxon>Streptophyta</taxon>
        <taxon>Embryophyta</taxon>
        <taxon>Tracheophyta</taxon>
        <taxon>Spermatophyta</taxon>
        <taxon>Magnoliopsida</taxon>
        <taxon>eudicotyledons</taxon>
        <taxon>Gunneridae</taxon>
        <taxon>Pentapetalae</taxon>
        <taxon>rosids</taxon>
        <taxon>malvids</taxon>
        <taxon>Sapindales</taxon>
        <taxon>Rutaceae</taxon>
        <taxon>Aurantioideae</taxon>
        <taxon>Citrus</taxon>
    </lineage>
</organism>
<keyword evidence="2" id="KW-1185">Reference proteome</keyword>
<dbReference type="EMBL" id="JBCGBO010000006">
    <property type="protein sequence ID" value="KAK9192634.1"/>
    <property type="molecule type" value="Genomic_DNA"/>
</dbReference>
<proteinExistence type="predicted"/>